<proteinExistence type="inferred from homology"/>
<keyword evidence="18" id="KW-0010">Activator</keyword>
<dbReference type="Pfam" id="PF00069">
    <property type="entry name" value="Pkinase"/>
    <property type="match status" value="1"/>
</dbReference>
<keyword evidence="17 25" id="KW-0472">Membrane</keyword>
<keyword evidence="11" id="KW-0547">Nucleotide-binding</keyword>
<dbReference type="Pfam" id="PF00657">
    <property type="entry name" value="Lipase_GDSL"/>
    <property type="match status" value="1"/>
</dbReference>
<evidence type="ECO:0000256" key="22">
    <source>
        <dbReference type="ARBA" id="ARBA00047811"/>
    </source>
</evidence>
<dbReference type="EC" id="2.7.11.22" evidence="5"/>
<evidence type="ECO:0000256" key="5">
    <source>
        <dbReference type="ARBA" id="ARBA00012425"/>
    </source>
</evidence>
<reference evidence="27 28" key="1">
    <citation type="submission" date="2018-10" db="EMBL/GenBank/DDBJ databases">
        <title>Complete genome sequence of Malassezia restricta CBS 7877.</title>
        <authorList>
            <person name="Morand S.C."/>
            <person name="Bertignac M."/>
            <person name="Iltis A."/>
            <person name="Kolder I."/>
            <person name="Pirovano W."/>
            <person name="Jourdain R."/>
            <person name="Clavaud C."/>
        </authorList>
    </citation>
    <scope>NUCLEOTIDE SEQUENCE [LARGE SCALE GENOMIC DNA]</scope>
    <source>
        <strain evidence="27 28">CBS 7877</strain>
    </source>
</reference>
<evidence type="ECO:0000256" key="7">
    <source>
        <dbReference type="ARBA" id="ARBA00022527"/>
    </source>
</evidence>
<dbReference type="InterPro" id="IPR001087">
    <property type="entry name" value="GDSL"/>
</dbReference>
<keyword evidence="6" id="KW-0678">Repressor</keyword>
<name>A0A3G2SB43_MALR7</name>
<evidence type="ECO:0000256" key="1">
    <source>
        <dbReference type="ARBA" id="ARBA00004123"/>
    </source>
</evidence>
<dbReference type="PANTHER" id="PTHR24056">
    <property type="entry name" value="CELL DIVISION PROTEIN KINASE"/>
    <property type="match status" value="1"/>
</dbReference>
<evidence type="ECO:0000256" key="20">
    <source>
        <dbReference type="ARBA" id="ARBA00023242"/>
    </source>
</evidence>
<comment type="similarity">
    <text evidence="3">Belongs to the protein kinase superfamily. CMGC Ser/Thr protein kinase family. CDC2/CDKX subfamily.</text>
</comment>
<dbReference type="EMBL" id="CP033154">
    <property type="protein sequence ID" value="AYO44652.1"/>
    <property type="molecule type" value="Genomic_DNA"/>
</dbReference>
<evidence type="ECO:0000313" key="27">
    <source>
        <dbReference type="EMBL" id="AYO44652.1"/>
    </source>
</evidence>
<dbReference type="GO" id="GO:0016020">
    <property type="term" value="C:membrane"/>
    <property type="evidence" value="ECO:0007669"/>
    <property type="project" value="UniProtKB-SubCell"/>
</dbReference>
<dbReference type="Proteomes" id="UP000269793">
    <property type="component" value="Chromosome VII"/>
</dbReference>
<dbReference type="InterPro" id="IPR011009">
    <property type="entry name" value="Kinase-like_dom_sf"/>
</dbReference>
<dbReference type="InterPro" id="IPR036514">
    <property type="entry name" value="SGNH_hydro_sf"/>
</dbReference>
<dbReference type="Gene3D" id="3.30.200.20">
    <property type="entry name" value="Phosphorylase Kinase, domain 1"/>
    <property type="match status" value="1"/>
</dbReference>
<keyword evidence="16" id="KW-0805">Transcription regulation</keyword>
<dbReference type="PANTHER" id="PTHR24056:SF495">
    <property type="entry name" value="CYCLIN-DEPENDENT KINASE 8-RELATED"/>
    <property type="match status" value="1"/>
</dbReference>
<dbReference type="CDD" id="cd01846">
    <property type="entry name" value="fatty_acyltransferase_like"/>
    <property type="match status" value="1"/>
</dbReference>
<evidence type="ECO:0000256" key="19">
    <source>
        <dbReference type="ARBA" id="ARBA00023163"/>
    </source>
</evidence>
<evidence type="ECO:0000256" key="3">
    <source>
        <dbReference type="ARBA" id="ARBA00006485"/>
    </source>
</evidence>
<evidence type="ECO:0000256" key="25">
    <source>
        <dbReference type="SAM" id="Phobius"/>
    </source>
</evidence>
<dbReference type="AlphaFoldDB" id="A0A3G2SB43"/>
<dbReference type="GO" id="GO:0106310">
    <property type="term" value="F:protein serine kinase activity"/>
    <property type="evidence" value="ECO:0007669"/>
    <property type="project" value="RHEA"/>
</dbReference>
<feature type="domain" description="Protein kinase" evidence="26">
    <location>
        <begin position="42"/>
        <end position="360"/>
    </location>
</feature>
<accession>A0A3G2SB43</accession>
<dbReference type="STRING" id="425264.A0A3G2SB43"/>
<comment type="subcellular location">
    <subcellularLocation>
        <location evidence="2">Membrane</location>
        <topology evidence="2">Multi-pass membrane protein</topology>
    </subcellularLocation>
    <subcellularLocation>
        <location evidence="1">Nucleus</location>
    </subcellularLocation>
</comment>
<dbReference type="InterPro" id="IPR007305">
    <property type="entry name" value="Vesicle_transpt_Got1/SFT2"/>
</dbReference>
<evidence type="ECO:0000256" key="21">
    <source>
        <dbReference type="ARBA" id="ARBA00041823"/>
    </source>
</evidence>
<keyword evidence="8 27" id="KW-0808">Transferase</keyword>
<sequence length="765" mass="86067">MSSSPYRNDVPSKMPTSASASAVMSAYRATRNAQRKPVLARYEVLGYLSSGTYGRVYKAKELVANGSTTDARVFAIKKFKSDKNDDAQVLRGISQSIIREIALNRELHHENIVSLHEVLQEKTSIFLVFEYVDHDFLQIIHHHVFVLRKPIDGVVVKSLIWQLMHGIEYLHANWIMHRDLKPANILISNRGVVKIGDMGLARVYSNPLVPLYSNDMVVVTIWYRAPELLLGARHYTTGIDIWAIGCIWGELLALRPMFKGEEVRPSTQKGVRMPLQTNQLSKIMDILGTPTTKEWPKLSSMPDYTAWIAERRTDTIVSSLQQWYVDRAFTSHGFDLFAKVLAYDPERRFTASEALKHPWFHEEPLPLKVIFPSKSPYPPGRMVQPDTQSSASASQPFVPSSMWLTDQQKIGVGLVSGGVFFLVLGLIMFFDATLLAMGNVLFVSGISLLIGPQKTLLFFTRKQKIRGTVCFFTGMALVFLRWALIGMVVEMIGFLNLFGDFFPVILSFLRQVPIVGRVLSLPGVSQVMDQLAGLLQVSQVQDFAYGGSTSNNKNVQGKSGYNESIPVPDLVTQVSKYLHTAKDQRADPHAVYILSTGSNDLYYGSQKSLHLLKMADQAVDTIKCEAKKLIDLGANTVVLTSITDMGLTPSFRHYGNLVMRGGSNAYMLRFNQNIREAVKELQQPNIQVMLADLYKYSEDIYKSAKRHGIKNTTDACLQGFSKTEKQHGVKKHKCDNPDEYLYWDLFHPTNRAHQLLAQAVKSDLF</sequence>
<feature type="transmembrane region" description="Helical" evidence="25">
    <location>
        <begin position="410"/>
        <end position="430"/>
    </location>
</feature>
<dbReference type="SUPFAM" id="SSF56112">
    <property type="entry name" value="Protein kinase-like (PK-like)"/>
    <property type="match status" value="1"/>
</dbReference>
<keyword evidence="12 27" id="KW-0418">Kinase</keyword>
<evidence type="ECO:0000256" key="16">
    <source>
        <dbReference type="ARBA" id="ARBA00023015"/>
    </source>
</evidence>
<keyword evidence="28" id="KW-1185">Reference proteome</keyword>
<evidence type="ECO:0000256" key="4">
    <source>
        <dbReference type="ARBA" id="ARBA00012409"/>
    </source>
</evidence>
<dbReference type="SUPFAM" id="SSF52266">
    <property type="entry name" value="SGNH hydrolase"/>
    <property type="match status" value="1"/>
</dbReference>
<evidence type="ECO:0000256" key="23">
    <source>
        <dbReference type="ARBA" id="ARBA00048367"/>
    </source>
</evidence>
<feature type="transmembrane region" description="Helical" evidence="25">
    <location>
        <begin position="436"/>
        <end position="453"/>
    </location>
</feature>
<evidence type="ECO:0000313" key="28">
    <source>
        <dbReference type="Proteomes" id="UP000269793"/>
    </source>
</evidence>
<dbReference type="GO" id="GO:0016788">
    <property type="term" value="F:hydrolase activity, acting on ester bonds"/>
    <property type="evidence" value="ECO:0007669"/>
    <property type="project" value="InterPro"/>
</dbReference>
<dbReference type="GO" id="GO:0004693">
    <property type="term" value="F:cyclin-dependent protein serine/threonine kinase activity"/>
    <property type="evidence" value="ECO:0007669"/>
    <property type="project" value="UniProtKB-EC"/>
</dbReference>
<keyword evidence="14" id="KW-0460">Magnesium</keyword>
<dbReference type="GO" id="GO:0016592">
    <property type="term" value="C:mediator complex"/>
    <property type="evidence" value="ECO:0007669"/>
    <property type="project" value="TreeGrafter"/>
</dbReference>
<evidence type="ECO:0000256" key="15">
    <source>
        <dbReference type="ARBA" id="ARBA00022989"/>
    </source>
</evidence>
<evidence type="ECO:0000256" key="13">
    <source>
        <dbReference type="ARBA" id="ARBA00022840"/>
    </source>
</evidence>
<dbReference type="PROSITE" id="PS00108">
    <property type="entry name" value="PROTEIN_KINASE_ST"/>
    <property type="match status" value="1"/>
</dbReference>
<dbReference type="GO" id="GO:0008353">
    <property type="term" value="F:RNA polymerase II CTD heptapeptide repeat kinase activity"/>
    <property type="evidence" value="ECO:0007669"/>
    <property type="project" value="UniProtKB-EC"/>
</dbReference>
<evidence type="ECO:0000256" key="24">
    <source>
        <dbReference type="ARBA" id="ARBA00049280"/>
    </source>
</evidence>
<keyword evidence="10" id="KW-0479">Metal-binding</keyword>
<dbReference type="OrthoDB" id="6284126at2759"/>
<dbReference type="GO" id="GO:0016192">
    <property type="term" value="P:vesicle-mediated transport"/>
    <property type="evidence" value="ECO:0007669"/>
    <property type="project" value="InterPro"/>
</dbReference>
<dbReference type="GO" id="GO:0005737">
    <property type="term" value="C:cytoplasm"/>
    <property type="evidence" value="ECO:0007669"/>
    <property type="project" value="UniProtKB-ARBA"/>
</dbReference>
<dbReference type="InterPro" id="IPR000719">
    <property type="entry name" value="Prot_kinase_dom"/>
</dbReference>
<dbReference type="VEuPathDB" id="FungiDB:DNF11_3702"/>
<dbReference type="GO" id="GO:0005524">
    <property type="term" value="F:ATP binding"/>
    <property type="evidence" value="ECO:0007669"/>
    <property type="project" value="UniProtKB-KW"/>
</dbReference>
<dbReference type="InterPro" id="IPR008271">
    <property type="entry name" value="Ser/Thr_kinase_AS"/>
</dbReference>
<dbReference type="Pfam" id="PF04178">
    <property type="entry name" value="Got1"/>
    <property type="match status" value="1"/>
</dbReference>
<organism evidence="27 28">
    <name type="scientific">Malassezia restricta (strain ATCC 96810 / NBRC 103918 / CBS 7877)</name>
    <name type="common">Seborrheic dermatitis infection agent</name>
    <dbReference type="NCBI Taxonomy" id="425264"/>
    <lineage>
        <taxon>Eukaryota</taxon>
        <taxon>Fungi</taxon>
        <taxon>Dikarya</taxon>
        <taxon>Basidiomycota</taxon>
        <taxon>Ustilaginomycotina</taxon>
        <taxon>Malasseziomycetes</taxon>
        <taxon>Malasseziales</taxon>
        <taxon>Malasseziaceae</taxon>
        <taxon>Malassezia</taxon>
    </lineage>
</organism>
<dbReference type="Gene3D" id="1.10.510.10">
    <property type="entry name" value="Transferase(Phosphotransferase) domain 1"/>
    <property type="match status" value="1"/>
</dbReference>
<keyword evidence="9 25" id="KW-0812">Transmembrane</keyword>
<evidence type="ECO:0000256" key="9">
    <source>
        <dbReference type="ARBA" id="ARBA00022692"/>
    </source>
</evidence>
<evidence type="ECO:0000256" key="8">
    <source>
        <dbReference type="ARBA" id="ARBA00022679"/>
    </source>
</evidence>
<comment type="catalytic activity">
    <reaction evidence="24">
        <text>[DNA-directed RNA polymerase] + ATP = phospho-[DNA-directed RNA polymerase] + ADP + H(+)</text>
        <dbReference type="Rhea" id="RHEA:10216"/>
        <dbReference type="Rhea" id="RHEA-COMP:11321"/>
        <dbReference type="Rhea" id="RHEA-COMP:11322"/>
        <dbReference type="ChEBI" id="CHEBI:15378"/>
        <dbReference type="ChEBI" id="CHEBI:30616"/>
        <dbReference type="ChEBI" id="CHEBI:43176"/>
        <dbReference type="ChEBI" id="CHEBI:68546"/>
        <dbReference type="ChEBI" id="CHEBI:456216"/>
        <dbReference type="EC" id="2.7.11.23"/>
    </reaction>
</comment>
<dbReference type="GO" id="GO:0046872">
    <property type="term" value="F:metal ion binding"/>
    <property type="evidence" value="ECO:0007669"/>
    <property type="project" value="UniProtKB-KW"/>
</dbReference>
<dbReference type="PROSITE" id="PS50011">
    <property type="entry name" value="PROTEIN_KINASE_DOM"/>
    <property type="match status" value="1"/>
</dbReference>
<dbReference type="InterPro" id="IPR050108">
    <property type="entry name" value="CDK"/>
</dbReference>
<dbReference type="GO" id="GO:0012505">
    <property type="term" value="C:endomembrane system"/>
    <property type="evidence" value="ECO:0007669"/>
    <property type="project" value="UniProtKB-ARBA"/>
</dbReference>
<evidence type="ECO:0000256" key="2">
    <source>
        <dbReference type="ARBA" id="ARBA00004141"/>
    </source>
</evidence>
<dbReference type="FunFam" id="1.10.510.10:FF:000408">
    <property type="entry name" value="Serine/threonine-protein kinase SSN3"/>
    <property type="match status" value="1"/>
</dbReference>
<keyword evidence="20" id="KW-0539">Nucleus</keyword>
<keyword evidence="7" id="KW-0723">Serine/threonine-protein kinase</keyword>
<dbReference type="Gene3D" id="3.40.50.1110">
    <property type="entry name" value="SGNH hydrolase"/>
    <property type="match status" value="1"/>
</dbReference>
<evidence type="ECO:0000256" key="14">
    <source>
        <dbReference type="ARBA" id="ARBA00022842"/>
    </source>
</evidence>
<gene>
    <name evidence="27" type="primary">SSN3</name>
    <name evidence="27" type="ORF">DNF11_3702</name>
</gene>
<evidence type="ECO:0000256" key="11">
    <source>
        <dbReference type="ARBA" id="ARBA00022741"/>
    </source>
</evidence>
<dbReference type="EC" id="2.7.11.23" evidence="4"/>
<evidence type="ECO:0000256" key="10">
    <source>
        <dbReference type="ARBA" id="ARBA00022723"/>
    </source>
</evidence>
<keyword evidence="13" id="KW-0067">ATP-binding</keyword>
<comment type="catalytic activity">
    <reaction evidence="23">
        <text>L-seryl-[protein] + ATP = O-phospho-L-seryl-[protein] + ADP + H(+)</text>
        <dbReference type="Rhea" id="RHEA:17989"/>
        <dbReference type="Rhea" id="RHEA-COMP:9863"/>
        <dbReference type="Rhea" id="RHEA-COMP:11604"/>
        <dbReference type="ChEBI" id="CHEBI:15378"/>
        <dbReference type="ChEBI" id="CHEBI:29999"/>
        <dbReference type="ChEBI" id="CHEBI:30616"/>
        <dbReference type="ChEBI" id="CHEBI:83421"/>
        <dbReference type="ChEBI" id="CHEBI:456216"/>
        <dbReference type="EC" id="2.7.11.22"/>
    </reaction>
</comment>
<comment type="catalytic activity">
    <reaction evidence="22">
        <text>L-threonyl-[protein] + ATP = O-phospho-L-threonyl-[protein] + ADP + H(+)</text>
        <dbReference type="Rhea" id="RHEA:46608"/>
        <dbReference type="Rhea" id="RHEA-COMP:11060"/>
        <dbReference type="Rhea" id="RHEA-COMP:11605"/>
        <dbReference type="ChEBI" id="CHEBI:15378"/>
        <dbReference type="ChEBI" id="CHEBI:30013"/>
        <dbReference type="ChEBI" id="CHEBI:30616"/>
        <dbReference type="ChEBI" id="CHEBI:61977"/>
        <dbReference type="ChEBI" id="CHEBI:456216"/>
        <dbReference type="EC" id="2.7.11.22"/>
    </reaction>
</comment>
<protein>
    <recommendedName>
        <fullName evidence="21">Cyclin-dependent kinase 8</fullName>
        <ecNumber evidence="5">2.7.11.22</ecNumber>
        <ecNumber evidence="4">2.7.11.23</ecNumber>
    </recommendedName>
</protein>
<keyword evidence="15 25" id="KW-1133">Transmembrane helix</keyword>
<evidence type="ECO:0000256" key="18">
    <source>
        <dbReference type="ARBA" id="ARBA00023159"/>
    </source>
</evidence>
<dbReference type="SMART" id="SM00220">
    <property type="entry name" value="S_TKc"/>
    <property type="match status" value="1"/>
</dbReference>
<evidence type="ECO:0000256" key="12">
    <source>
        <dbReference type="ARBA" id="ARBA00022777"/>
    </source>
</evidence>
<evidence type="ECO:0000256" key="17">
    <source>
        <dbReference type="ARBA" id="ARBA00023136"/>
    </source>
</evidence>
<keyword evidence="19" id="KW-0804">Transcription</keyword>
<evidence type="ECO:0000256" key="6">
    <source>
        <dbReference type="ARBA" id="ARBA00022491"/>
    </source>
</evidence>
<evidence type="ECO:0000259" key="26">
    <source>
        <dbReference type="PROSITE" id="PS50011"/>
    </source>
</evidence>